<dbReference type="GO" id="GO:0003676">
    <property type="term" value="F:nucleic acid binding"/>
    <property type="evidence" value="ECO:0007669"/>
    <property type="project" value="InterPro"/>
</dbReference>
<feature type="compositionally biased region" description="Basic and acidic residues" evidence="1">
    <location>
        <begin position="282"/>
        <end position="293"/>
    </location>
</feature>
<name>A0A9P5SHK9_9FUNG</name>
<keyword evidence="4" id="KW-1185">Reference proteome</keyword>
<evidence type="ECO:0000259" key="2">
    <source>
        <dbReference type="PROSITE" id="PS50174"/>
    </source>
</evidence>
<dbReference type="SMART" id="SM00443">
    <property type="entry name" value="G_patch"/>
    <property type="match status" value="1"/>
</dbReference>
<dbReference type="EMBL" id="JAAAUY010000467">
    <property type="protein sequence ID" value="KAF9329535.1"/>
    <property type="molecule type" value="Genomic_DNA"/>
</dbReference>
<dbReference type="GO" id="GO:0005730">
    <property type="term" value="C:nucleolus"/>
    <property type="evidence" value="ECO:0007669"/>
    <property type="project" value="TreeGrafter"/>
</dbReference>
<protein>
    <submittedName>
        <fullName evidence="3">G patch domain-containing protein 4</fullName>
    </submittedName>
</protein>
<dbReference type="PROSITE" id="PS50174">
    <property type="entry name" value="G_PATCH"/>
    <property type="match status" value="1"/>
</dbReference>
<feature type="region of interest" description="Disordered" evidence="1">
    <location>
        <begin position="250"/>
        <end position="361"/>
    </location>
</feature>
<feature type="compositionally biased region" description="Low complexity" evidence="1">
    <location>
        <begin position="94"/>
        <end position="125"/>
    </location>
</feature>
<dbReference type="PANTHER" id="PTHR23149">
    <property type="entry name" value="G PATCH DOMAIN CONTAINING PROTEIN"/>
    <property type="match status" value="1"/>
</dbReference>
<dbReference type="Proteomes" id="UP000696485">
    <property type="component" value="Unassembled WGS sequence"/>
</dbReference>
<accession>A0A9P5SHK9</accession>
<sequence length="361" mass="39676">MSFAESQMAKFGWKQGEGLGKHKDGIKKSISVVKKNDTKGLGGKLDKWDFAWWDHVFNKSASNIQVNKDAESGEVKVEKQAPSDIQMGKMGIISTSRPAGPSRSAASSATASPAMSTSSTMSSMVARDEYSDDTESKPAPVAKSGPSWLFGFVKASASSAAAEEAKRTQQDFVSSADSFAARTGDYDALKQAEADEYKDYSVKVSDRDLFLACEGRTARKGARGEQPGKLGRVMTELLVDGGAELKAKIAAAKTKDASKKAKKDKKEKTEKKDKKSKKEKKDKKDKDVTEKKEKKDKKEKKEKKEGKEKKEKEKSKTNKKEKKEKKDKDAKPEKSKKRKADAEAEESQPKPAKKSKKAKSE</sequence>
<gene>
    <name evidence="3" type="primary">GPATCH4</name>
    <name evidence="3" type="ORF">BG006_007399</name>
</gene>
<feature type="compositionally biased region" description="Basic and acidic residues" evidence="1">
    <location>
        <begin position="250"/>
        <end position="273"/>
    </location>
</feature>
<dbReference type="InterPro" id="IPR050656">
    <property type="entry name" value="PINX1"/>
</dbReference>
<dbReference type="Pfam" id="PF01585">
    <property type="entry name" value="G-patch"/>
    <property type="match status" value="1"/>
</dbReference>
<feature type="compositionally biased region" description="Basic and acidic residues" evidence="1">
    <location>
        <begin position="324"/>
        <end position="333"/>
    </location>
</feature>
<dbReference type="AlphaFoldDB" id="A0A9P5SHK9"/>
<feature type="region of interest" description="Disordered" evidence="1">
    <location>
        <begin position="69"/>
        <end position="146"/>
    </location>
</feature>
<dbReference type="PANTHER" id="PTHR23149:SF9">
    <property type="entry name" value="G PATCH DOMAIN-CONTAINING PROTEIN 4"/>
    <property type="match status" value="1"/>
</dbReference>
<feature type="compositionally biased region" description="Basic and acidic residues" evidence="1">
    <location>
        <begin position="302"/>
        <end position="318"/>
    </location>
</feature>
<proteinExistence type="predicted"/>
<evidence type="ECO:0000256" key="1">
    <source>
        <dbReference type="SAM" id="MobiDB-lite"/>
    </source>
</evidence>
<comment type="caution">
    <text evidence="3">The sequence shown here is derived from an EMBL/GenBank/DDBJ whole genome shotgun (WGS) entry which is preliminary data.</text>
</comment>
<reference evidence="3" key="1">
    <citation type="journal article" date="2020" name="Fungal Divers.">
        <title>Resolving the Mortierellaceae phylogeny through synthesis of multi-gene phylogenetics and phylogenomics.</title>
        <authorList>
            <person name="Vandepol N."/>
            <person name="Liber J."/>
            <person name="Desiro A."/>
            <person name="Na H."/>
            <person name="Kennedy M."/>
            <person name="Barry K."/>
            <person name="Grigoriev I.V."/>
            <person name="Miller A.N."/>
            <person name="O'Donnell K."/>
            <person name="Stajich J.E."/>
            <person name="Bonito G."/>
        </authorList>
    </citation>
    <scope>NUCLEOTIDE SEQUENCE</scope>
    <source>
        <strain evidence="3">NVP1</strain>
    </source>
</reference>
<organism evidence="3 4">
    <name type="scientific">Podila minutissima</name>
    <dbReference type="NCBI Taxonomy" id="64525"/>
    <lineage>
        <taxon>Eukaryota</taxon>
        <taxon>Fungi</taxon>
        <taxon>Fungi incertae sedis</taxon>
        <taxon>Mucoromycota</taxon>
        <taxon>Mortierellomycotina</taxon>
        <taxon>Mortierellomycetes</taxon>
        <taxon>Mortierellales</taxon>
        <taxon>Mortierellaceae</taxon>
        <taxon>Podila</taxon>
    </lineage>
</organism>
<dbReference type="InterPro" id="IPR000467">
    <property type="entry name" value="G_patch_dom"/>
</dbReference>
<feature type="compositionally biased region" description="Basic residues" evidence="1">
    <location>
        <begin position="351"/>
        <end position="361"/>
    </location>
</feature>
<feature type="compositionally biased region" description="Basic and acidic residues" evidence="1">
    <location>
        <begin position="69"/>
        <end position="81"/>
    </location>
</feature>
<feature type="domain" description="G-patch" evidence="2">
    <location>
        <begin position="1"/>
        <end position="46"/>
    </location>
</feature>
<evidence type="ECO:0000313" key="4">
    <source>
        <dbReference type="Proteomes" id="UP000696485"/>
    </source>
</evidence>
<evidence type="ECO:0000313" key="3">
    <source>
        <dbReference type="EMBL" id="KAF9329535.1"/>
    </source>
</evidence>